<name>A0A1E4RK08_9ASCO</name>
<accession>A0A1E4RK08</accession>
<dbReference type="RefSeq" id="XP_020076627.1">
    <property type="nucleotide sequence ID" value="XM_020222986.1"/>
</dbReference>
<reference evidence="2" key="1">
    <citation type="submission" date="2016-05" db="EMBL/GenBank/DDBJ databases">
        <title>Comparative genomics of biotechnologically important yeasts.</title>
        <authorList>
            <consortium name="DOE Joint Genome Institute"/>
            <person name="Riley R."/>
            <person name="Haridas S."/>
            <person name="Wolfe K.H."/>
            <person name="Lopes M.R."/>
            <person name="Hittinger C.T."/>
            <person name="Goker M."/>
            <person name="Salamov A."/>
            <person name="Wisecaver J."/>
            <person name="Long T.M."/>
            <person name="Aerts A.L."/>
            <person name="Barry K."/>
            <person name="Choi C."/>
            <person name="Clum A."/>
            <person name="Coughlan A.Y."/>
            <person name="Deshpande S."/>
            <person name="Douglass A.P."/>
            <person name="Hanson S.J."/>
            <person name="Klenk H.-P."/>
            <person name="Labutti K."/>
            <person name="Lapidus A."/>
            <person name="Lindquist E."/>
            <person name="Lipzen A."/>
            <person name="Meier-Kolthoff J.P."/>
            <person name="Ohm R.A."/>
            <person name="Otillar R.P."/>
            <person name="Pangilinan J."/>
            <person name="Peng Y."/>
            <person name="Rokas A."/>
            <person name="Rosa C.A."/>
            <person name="Scheuner C."/>
            <person name="Sibirny A.A."/>
            <person name="Slot J.C."/>
            <person name="Stielow J.B."/>
            <person name="Sun H."/>
            <person name="Kurtzman C.P."/>
            <person name="Blackwell M."/>
            <person name="Grigoriev I.V."/>
            <person name="Jeffries T.W."/>
        </authorList>
    </citation>
    <scope>NUCLEOTIDE SEQUENCE [LARGE SCALE GENOMIC DNA]</scope>
    <source>
        <strain evidence="2">NRRL Y-1933</strain>
    </source>
</reference>
<evidence type="ECO:0000313" key="2">
    <source>
        <dbReference type="Proteomes" id="UP000095085"/>
    </source>
</evidence>
<dbReference type="GeneID" id="30997535"/>
<protein>
    <submittedName>
        <fullName evidence="1">Uncharacterized protein</fullName>
    </submittedName>
</protein>
<dbReference type="AlphaFoldDB" id="A0A1E4RK08"/>
<evidence type="ECO:0000313" key="1">
    <source>
        <dbReference type="EMBL" id="ODV67560.1"/>
    </source>
</evidence>
<sequence length="85" mass="10056">MTKPLTTTFDTKRISAPYIFFLSLWWSHLQYFAMSNLIGKKPLREKTVSRTCESGGHVNVMSWLHVTLAFMNHPVLRYRHQLLQF</sequence>
<dbReference type="Proteomes" id="UP000095085">
    <property type="component" value="Unassembled WGS sequence"/>
</dbReference>
<organism evidence="1 2">
    <name type="scientific">Hyphopichia burtonii NRRL Y-1933</name>
    <dbReference type="NCBI Taxonomy" id="984485"/>
    <lineage>
        <taxon>Eukaryota</taxon>
        <taxon>Fungi</taxon>
        <taxon>Dikarya</taxon>
        <taxon>Ascomycota</taxon>
        <taxon>Saccharomycotina</taxon>
        <taxon>Pichiomycetes</taxon>
        <taxon>Debaryomycetaceae</taxon>
        <taxon>Hyphopichia</taxon>
    </lineage>
</organism>
<keyword evidence="2" id="KW-1185">Reference proteome</keyword>
<proteinExistence type="predicted"/>
<gene>
    <name evidence="1" type="ORF">HYPBUDRAFT_196606</name>
</gene>
<dbReference type="EMBL" id="KV454540">
    <property type="protein sequence ID" value="ODV67560.1"/>
    <property type="molecule type" value="Genomic_DNA"/>
</dbReference>